<dbReference type="GO" id="GO:0016020">
    <property type="term" value="C:membrane"/>
    <property type="evidence" value="ECO:0007669"/>
    <property type="project" value="UniProtKB-SubCell"/>
</dbReference>
<feature type="transmembrane region" description="Helical" evidence="9">
    <location>
        <begin position="140"/>
        <end position="158"/>
    </location>
</feature>
<dbReference type="Pfam" id="PF00005">
    <property type="entry name" value="ABC_tran"/>
    <property type="match status" value="1"/>
</dbReference>
<evidence type="ECO:0000313" key="12">
    <source>
        <dbReference type="EMBL" id="CAE2324721.1"/>
    </source>
</evidence>
<dbReference type="AlphaFoldDB" id="A0A7S4URE7"/>
<evidence type="ECO:0000256" key="4">
    <source>
        <dbReference type="ARBA" id="ARBA00022692"/>
    </source>
</evidence>
<dbReference type="SUPFAM" id="SSF52540">
    <property type="entry name" value="P-loop containing nucleoside triphosphate hydrolases"/>
    <property type="match status" value="1"/>
</dbReference>
<dbReference type="InterPro" id="IPR017871">
    <property type="entry name" value="ABC_transporter-like_CS"/>
</dbReference>
<dbReference type="SUPFAM" id="SSF90123">
    <property type="entry name" value="ABC transporter transmembrane region"/>
    <property type="match status" value="1"/>
</dbReference>
<name>A0A7S4URE7_GUITH</name>
<evidence type="ECO:0000259" key="10">
    <source>
        <dbReference type="PROSITE" id="PS50893"/>
    </source>
</evidence>
<dbReference type="PROSITE" id="PS50893">
    <property type="entry name" value="ABC_TRANSPORTER_2"/>
    <property type="match status" value="1"/>
</dbReference>
<evidence type="ECO:0000256" key="8">
    <source>
        <dbReference type="ARBA" id="ARBA00023136"/>
    </source>
</evidence>
<dbReference type="InterPro" id="IPR036640">
    <property type="entry name" value="ABC1_TM_sf"/>
</dbReference>
<accession>A0A7S4URE7</accession>
<keyword evidence="3" id="KW-0813">Transport</keyword>
<keyword evidence="8 9" id="KW-0472">Membrane</keyword>
<dbReference type="InterPro" id="IPR003593">
    <property type="entry name" value="AAA+_ATPase"/>
</dbReference>
<dbReference type="CDD" id="cd18579">
    <property type="entry name" value="ABC_6TM_ABCC_D1"/>
    <property type="match status" value="1"/>
</dbReference>
<dbReference type="InterPro" id="IPR050173">
    <property type="entry name" value="ABC_transporter_C-like"/>
</dbReference>
<dbReference type="FunFam" id="1.20.1560.10:FF:000006">
    <property type="entry name" value="ATP-binding cassette, sub-family C (CFTR/MRP), member 9"/>
    <property type="match status" value="1"/>
</dbReference>
<dbReference type="PANTHER" id="PTHR24223">
    <property type="entry name" value="ATP-BINDING CASSETTE SUB-FAMILY C"/>
    <property type="match status" value="1"/>
</dbReference>
<feature type="domain" description="ABC transporter" evidence="10">
    <location>
        <begin position="433"/>
        <end position="677"/>
    </location>
</feature>
<evidence type="ECO:0000259" key="11">
    <source>
        <dbReference type="PROSITE" id="PS50929"/>
    </source>
</evidence>
<dbReference type="EMBL" id="HBKN01037685">
    <property type="protein sequence ID" value="CAE2324721.1"/>
    <property type="molecule type" value="Transcribed_RNA"/>
</dbReference>
<gene>
    <name evidence="12" type="ORF">GTHE00462_LOCUS29529</name>
</gene>
<evidence type="ECO:0000256" key="6">
    <source>
        <dbReference type="ARBA" id="ARBA00022840"/>
    </source>
</evidence>
<dbReference type="PROSITE" id="PS00211">
    <property type="entry name" value="ABC_TRANSPORTER_1"/>
    <property type="match status" value="1"/>
</dbReference>
<evidence type="ECO:0008006" key="13">
    <source>
        <dbReference type="Google" id="ProtNLM"/>
    </source>
</evidence>
<dbReference type="InterPro" id="IPR003439">
    <property type="entry name" value="ABC_transporter-like_ATP-bd"/>
</dbReference>
<reference evidence="12" key="1">
    <citation type="submission" date="2021-01" db="EMBL/GenBank/DDBJ databases">
        <authorList>
            <person name="Corre E."/>
            <person name="Pelletier E."/>
            <person name="Niang G."/>
            <person name="Scheremetjew M."/>
            <person name="Finn R."/>
            <person name="Kale V."/>
            <person name="Holt S."/>
            <person name="Cochrane G."/>
            <person name="Meng A."/>
            <person name="Brown T."/>
            <person name="Cohen L."/>
        </authorList>
    </citation>
    <scope>NUCLEOTIDE SEQUENCE</scope>
    <source>
        <strain evidence="12">CCMP 2712</strain>
    </source>
</reference>
<evidence type="ECO:0000256" key="9">
    <source>
        <dbReference type="SAM" id="Phobius"/>
    </source>
</evidence>
<feature type="transmembrane region" description="Helical" evidence="9">
    <location>
        <begin position="235"/>
        <end position="261"/>
    </location>
</feature>
<evidence type="ECO:0000256" key="3">
    <source>
        <dbReference type="ARBA" id="ARBA00022448"/>
    </source>
</evidence>
<dbReference type="Pfam" id="PF00664">
    <property type="entry name" value="ABC_membrane"/>
    <property type="match status" value="1"/>
</dbReference>
<feature type="transmembrane region" description="Helical" evidence="9">
    <location>
        <begin position="95"/>
        <end position="120"/>
    </location>
</feature>
<evidence type="ECO:0000256" key="7">
    <source>
        <dbReference type="ARBA" id="ARBA00022989"/>
    </source>
</evidence>
<protein>
    <recommendedName>
        <fullName evidence="13">ABC transporter</fullName>
    </recommendedName>
</protein>
<organism evidence="12">
    <name type="scientific">Guillardia theta</name>
    <name type="common">Cryptophyte</name>
    <name type="synonym">Cryptomonas phi</name>
    <dbReference type="NCBI Taxonomy" id="55529"/>
    <lineage>
        <taxon>Eukaryota</taxon>
        <taxon>Cryptophyceae</taxon>
        <taxon>Pyrenomonadales</taxon>
        <taxon>Geminigeraceae</taxon>
        <taxon>Guillardia</taxon>
    </lineage>
</organism>
<dbReference type="GO" id="GO:0016887">
    <property type="term" value="F:ATP hydrolysis activity"/>
    <property type="evidence" value="ECO:0007669"/>
    <property type="project" value="InterPro"/>
</dbReference>
<dbReference type="Gene3D" id="1.20.1560.10">
    <property type="entry name" value="ABC transporter type 1, transmembrane domain"/>
    <property type="match status" value="1"/>
</dbReference>
<evidence type="ECO:0000256" key="5">
    <source>
        <dbReference type="ARBA" id="ARBA00022741"/>
    </source>
</evidence>
<dbReference type="InterPro" id="IPR027417">
    <property type="entry name" value="P-loop_NTPase"/>
</dbReference>
<keyword evidence="4 9" id="KW-0812">Transmembrane</keyword>
<dbReference type="SMART" id="SM00382">
    <property type="entry name" value="AAA"/>
    <property type="match status" value="1"/>
</dbReference>
<dbReference type="InterPro" id="IPR011527">
    <property type="entry name" value="ABC1_TM_dom"/>
</dbReference>
<keyword evidence="7 9" id="KW-1133">Transmembrane helix</keyword>
<dbReference type="GO" id="GO:0005524">
    <property type="term" value="F:ATP binding"/>
    <property type="evidence" value="ECO:0007669"/>
    <property type="project" value="UniProtKB-KW"/>
</dbReference>
<evidence type="ECO:0000256" key="1">
    <source>
        <dbReference type="ARBA" id="ARBA00004141"/>
    </source>
</evidence>
<dbReference type="PROSITE" id="PS50929">
    <property type="entry name" value="ABC_TM1F"/>
    <property type="match status" value="1"/>
</dbReference>
<feature type="domain" description="ABC transmembrane type-1" evidence="11">
    <location>
        <begin position="100"/>
        <end position="388"/>
    </location>
</feature>
<dbReference type="GO" id="GO:0009507">
    <property type="term" value="C:chloroplast"/>
    <property type="evidence" value="ECO:0007669"/>
    <property type="project" value="UniProtKB-SubCell"/>
</dbReference>
<sequence length="689" mass="76406">MKLPNWAPSWFKPLVDDEEQGGKHLHPGPLPRSGDRSFLSLLFFSWYNELLQTSRRRDLDQEDLWTLPAGYSSEDWARPIAHHSRLWEMMKGSKLLALYAWCGFLRLCSELGSMASPLLMNQMLKYLSDQSTVFAAAHHHSYTEGYIIAFLMLVAAVFQSLCLQHYIGLCFECGAFARSTVMNLVFGKVLRLQSSSIQDISSGQLTNLMTKDSAKIQEFILFGHNIWSAPFTASWVIGMLLSILGFSATAGIILTIVLIPLQSYIARCSEKFRSETLKYSDLRLKIVGTTLEGIRTVKLSAWEKEVEKKLHVIRQSEAKAIRNSAVLLSLNRALMDASPILVALATFTIYTLLGNELTADKAFTALALFNLLGHPFTVLPKTISIVADLKVTMRRLHALWDQEDNERLHMKEGGEEREVVVDISHASIGWHPTQDDVLSKSANRPRVAARRSRAAEEISNVVIKDANLQVRRGELLVIIGPVASGKSTLLAAIAGEAPMQGGSYQLRGRKLGYLPQVPWIKNGTVLENICLASSSSSSTQAEEEFLAHVVRVTALQDDIESWPQGINTEVGERGIQLSGGQKQRIALARLLFARPDLYVLDCPIASLDSRTARFVFEEAIMKTIIESGATCVMSSNNAWMLEHVNQVAILSRGSLDVKSVSSMESTVRDAIKSSTGLKEEEEEEEVGGV</sequence>
<dbReference type="Gene3D" id="3.40.50.300">
    <property type="entry name" value="P-loop containing nucleotide triphosphate hydrolases"/>
    <property type="match status" value="1"/>
</dbReference>
<keyword evidence="6" id="KW-0067">ATP-binding</keyword>
<dbReference type="InterPro" id="IPR044746">
    <property type="entry name" value="ABCC_6TM_D1"/>
</dbReference>
<comment type="subcellular location">
    <subcellularLocation>
        <location evidence="1">Membrane</location>
        <topology evidence="1">Multi-pass membrane protein</topology>
    </subcellularLocation>
    <subcellularLocation>
        <location evidence="2">Plastid</location>
        <location evidence="2">Chloroplast</location>
    </subcellularLocation>
</comment>
<evidence type="ECO:0000256" key="2">
    <source>
        <dbReference type="ARBA" id="ARBA00004229"/>
    </source>
</evidence>
<keyword evidence="5" id="KW-0547">Nucleotide-binding</keyword>
<proteinExistence type="predicted"/>
<dbReference type="GO" id="GO:0140359">
    <property type="term" value="F:ABC-type transporter activity"/>
    <property type="evidence" value="ECO:0007669"/>
    <property type="project" value="InterPro"/>
</dbReference>